<dbReference type="Pfam" id="PF00481">
    <property type="entry name" value="PP2C"/>
    <property type="match status" value="1"/>
</dbReference>
<dbReference type="OrthoDB" id="4215110at2"/>
<dbReference type="RefSeq" id="WP_046909267.1">
    <property type="nucleotide sequence ID" value="NZ_BAAAXG010000009.1"/>
</dbReference>
<sequence length="252" mass="26901">MATYATAQNIGLRSHQCDATAVFTAPDGTTAYALLDGIGSTPTIRDWTRTAARSLARAAARTGDAEHGLRTEYLRYAAEPDRNDPFTRDGMPAAAAVVAVTAPGARLSLAWCGDSRAYTLTPDGPAIRLTRDHNLRRVWPPQNGHRGGNRNVITSYLGSTLTEGECTEHFGHPPIETHTLPPGPVRLLLASDGAYEPYEDAEQDLAPLLTGPSLRSLARKFADGAVKTSLAARPDNPYADNATVLIADIPTT</sequence>
<protein>
    <submittedName>
        <fullName evidence="2">Mucin-2</fullName>
    </submittedName>
</protein>
<gene>
    <name evidence="2" type="ORF">VO63_20225</name>
</gene>
<dbReference type="InterPro" id="IPR036457">
    <property type="entry name" value="PPM-type-like_dom_sf"/>
</dbReference>
<reference evidence="2 3" key="1">
    <citation type="submission" date="2015-05" db="EMBL/GenBank/DDBJ databases">
        <title>Draft Genome assembly of Streptomyces showdoensis.</title>
        <authorList>
            <person name="Thapa K.K."/>
            <person name="Metsa-Ketela M."/>
        </authorList>
    </citation>
    <scope>NUCLEOTIDE SEQUENCE [LARGE SCALE GENOMIC DNA]</scope>
    <source>
        <strain evidence="2 3">ATCC 15227</strain>
    </source>
</reference>
<keyword evidence="3" id="KW-1185">Reference proteome</keyword>
<feature type="domain" description="PPM-type phosphatase" evidence="1">
    <location>
        <begin position="3"/>
        <end position="249"/>
    </location>
</feature>
<dbReference type="PROSITE" id="PS51746">
    <property type="entry name" value="PPM_2"/>
    <property type="match status" value="1"/>
</dbReference>
<accession>A0A2P2GMR3</accession>
<evidence type="ECO:0000259" key="1">
    <source>
        <dbReference type="PROSITE" id="PS51746"/>
    </source>
</evidence>
<dbReference type="Proteomes" id="UP000265325">
    <property type="component" value="Unassembled WGS sequence"/>
</dbReference>
<organism evidence="2 3">
    <name type="scientific">Streptomyces showdoensis</name>
    <dbReference type="NCBI Taxonomy" id="68268"/>
    <lineage>
        <taxon>Bacteria</taxon>
        <taxon>Bacillati</taxon>
        <taxon>Actinomycetota</taxon>
        <taxon>Actinomycetes</taxon>
        <taxon>Kitasatosporales</taxon>
        <taxon>Streptomycetaceae</taxon>
        <taxon>Streptomyces</taxon>
    </lineage>
</organism>
<dbReference type="Gene3D" id="3.60.40.10">
    <property type="entry name" value="PPM-type phosphatase domain"/>
    <property type="match status" value="1"/>
</dbReference>
<evidence type="ECO:0000313" key="2">
    <source>
        <dbReference type="EMBL" id="KKZ72105.1"/>
    </source>
</evidence>
<dbReference type="EMBL" id="LAQS01000030">
    <property type="protein sequence ID" value="KKZ72105.1"/>
    <property type="molecule type" value="Genomic_DNA"/>
</dbReference>
<comment type="caution">
    <text evidence="2">The sequence shown here is derived from an EMBL/GenBank/DDBJ whole genome shotgun (WGS) entry which is preliminary data.</text>
</comment>
<name>A0A2P2GMR3_STREW</name>
<dbReference type="InterPro" id="IPR001932">
    <property type="entry name" value="PPM-type_phosphatase-like_dom"/>
</dbReference>
<proteinExistence type="predicted"/>
<evidence type="ECO:0000313" key="3">
    <source>
        <dbReference type="Proteomes" id="UP000265325"/>
    </source>
</evidence>
<dbReference type="SUPFAM" id="SSF81606">
    <property type="entry name" value="PP2C-like"/>
    <property type="match status" value="1"/>
</dbReference>
<dbReference type="AlphaFoldDB" id="A0A2P2GMR3"/>